<reference evidence="8" key="3">
    <citation type="submission" date="2025-09" db="UniProtKB">
        <authorList>
            <consortium name="Ensembl"/>
        </authorList>
    </citation>
    <scope>IDENTIFICATION</scope>
</reference>
<name>H3BIN9_LATCH</name>
<evidence type="ECO:0000313" key="8">
    <source>
        <dbReference type="Ensembl" id="ENSLACP00000021760.1"/>
    </source>
</evidence>
<feature type="compositionally biased region" description="Polar residues" evidence="1">
    <location>
        <begin position="270"/>
        <end position="280"/>
    </location>
</feature>
<dbReference type="Pfam" id="PF26015">
    <property type="entry name" value="Ig_NPH4_3rd"/>
    <property type="match status" value="1"/>
</dbReference>
<dbReference type="GO" id="GO:0035869">
    <property type="term" value="C:ciliary transition zone"/>
    <property type="evidence" value="ECO:0007669"/>
    <property type="project" value="TreeGrafter"/>
</dbReference>
<accession>H3BIN9</accession>
<gene>
    <name evidence="8" type="primary">NPHP4</name>
</gene>
<feature type="region of interest" description="Disordered" evidence="1">
    <location>
        <begin position="612"/>
        <end position="640"/>
    </location>
</feature>
<dbReference type="Proteomes" id="UP000008672">
    <property type="component" value="Unassembled WGS sequence"/>
</dbReference>
<dbReference type="InParanoid" id="H3BIN9"/>
<evidence type="ECO:0000259" key="2">
    <source>
        <dbReference type="Pfam" id="PF26015"/>
    </source>
</evidence>
<feature type="domain" description="NPHP4 C2-like" evidence="4">
    <location>
        <begin position="374"/>
        <end position="608"/>
    </location>
</feature>
<dbReference type="Pfam" id="PF26173">
    <property type="entry name" value="NPHP4_SK"/>
    <property type="match status" value="1"/>
</dbReference>
<dbReference type="HOGENOM" id="CLU_004882_0_0_1"/>
<feature type="domain" description="NPHP4 SK-like" evidence="3">
    <location>
        <begin position="686"/>
        <end position="754"/>
    </location>
</feature>
<evidence type="ECO:0000259" key="7">
    <source>
        <dbReference type="Pfam" id="PF26190"/>
    </source>
</evidence>
<dbReference type="InterPro" id="IPR058685">
    <property type="entry name" value="Ig_NPHP4_4th"/>
</dbReference>
<evidence type="ECO:0000259" key="4">
    <source>
        <dbReference type="Pfam" id="PF26186"/>
    </source>
</evidence>
<dbReference type="Pfam" id="PF26189">
    <property type="entry name" value="Ig_NPHP4_2nd"/>
    <property type="match status" value="1"/>
</dbReference>
<dbReference type="GO" id="GO:0097730">
    <property type="term" value="C:non-motile cilium"/>
    <property type="evidence" value="ECO:0007669"/>
    <property type="project" value="InterPro"/>
</dbReference>
<dbReference type="EMBL" id="AFYH01000796">
    <property type="status" value="NOT_ANNOTATED_CDS"/>
    <property type="molecule type" value="Genomic_DNA"/>
</dbReference>
<dbReference type="EMBL" id="AFYH01000790">
    <property type="status" value="NOT_ANNOTATED_CDS"/>
    <property type="molecule type" value="Genomic_DNA"/>
</dbReference>
<dbReference type="InterPro" id="IPR029775">
    <property type="entry name" value="NPHP4"/>
</dbReference>
<dbReference type="GeneTree" id="ENSGT00510000048827"/>
<dbReference type="GO" id="GO:1904491">
    <property type="term" value="P:protein localization to ciliary transition zone"/>
    <property type="evidence" value="ECO:0007669"/>
    <property type="project" value="TreeGrafter"/>
</dbReference>
<feature type="domain" description="NPHP4 Ig-like" evidence="2">
    <location>
        <begin position="1023"/>
        <end position="1106"/>
    </location>
</feature>
<dbReference type="EMBL" id="AFYH01000792">
    <property type="status" value="NOT_ANNOTATED_CDS"/>
    <property type="molecule type" value="Genomic_DNA"/>
</dbReference>
<dbReference type="EMBL" id="AFYH01000791">
    <property type="status" value="NOT_ANNOTATED_CDS"/>
    <property type="molecule type" value="Genomic_DNA"/>
</dbReference>
<dbReference type="InterPro" id="IPR058764">
    <property type="entry name" value="NPHP4_SK"/>
</dbReference>
<feature type="domain" description="NPHP4 Ig-like" evidence="7">
    <location>
        <begin position="757"/>
        <end position="908"/>
    </location>
</feature>
<dbReference type="Pfam" id="PF26190">
    <property type="entry name" value="Ig_NPHP4_1st"/>
    <property type="match status" value="1"/>
</dbReference>
<dbReference type="EMBL" id="AFYH01000788">
    <property type="status" value="NOT_ANNOTATED_CDS"/>
    <property type="molecule type" value="Genomic_DNA"/>
</dbReference>
<protein>
    <submittedName>
        <fullName evidence="8">Nephrocystin 4</fullName>
    </submittedName>
</protein>
<evidence type="ECO:0000259" key="3">
    <source>
        <dbReference type="Pfam" id="PF26173"/>
    </source>
</evidence>
<feature type="domain" description="NPHP4 Ig-like" evidence="5">
    <location>
        <begin position="1112"/>
        <end position="1207"/>
    </location>
</feature>
<evidence type="ECO:0000259" key="5">
    <source>
        <dbReference type="Pfam" id="PF26187"/>
    </source>
</evidence>
<dbReference type="Pfam" id="PF26186">
    <property type="entry name" value="NPHP4_C2_3rd"/>
    <property type="match status" value="1"/>
</dbReference>
<dbReference type="InterPro" id="IPR058686">
    <property type="entry name" value="Ig_NPHP4_3rd"/>
</dbReference>
<feature type="domain" description="NPHP4 Ig-like" evidence="6">
    <location>
        <begin position="915"/>
        <end position="1012"/>
    </location>
</feature>
<reference evidence="9" key="1">
    <citation type="submission" date="2011-08" db="EMBL/GenBank/DDBJ databases">
        <title>The draft genome of Latimeria chalumnae.</title>
        <authorList>
            <person name="Di Palma F."/>
            <person name="Alfoldi J."/>
            <person name="Johnson J."/>
            <person name="Berlin A."/>
            <person name="Gnerre S."/>
            <person name="Jaffe D."/>
            <person name="MacCallum I."/>
            <person name="Young S."/>
            <person name="Walker B.J."/>
            <person name="Lander E."/>
            <person name="Lindblad-Toh K."/>
        </authorList>
    </citation>
    <scope>NUCLEOTIDE SEQUENCE [LARGE SCALE GENOMIC DNA]</scope>
    <source>
        <strain evidence="9">Wild caught</strain>
    </source>
</reference>
<dbReference type="InterPro" id="IPR058687">
    <property type="entry name" value="Ig_NPHP4_1st"/>
</dbReference>
<dbReference type="AlphaFoldDB" id="H3BIN9"/>
<reference evidence="8" key="2">
    <citation type="submission" date="2025-08" db="UniProtKB">
        <authorList>
            <consortium name="Ensembl"/>
        </authorList>
    </citation>
    <scope>IDENTIFICATION</scope>
</reference>
<dbReference type="PANTHER" id="PTHR31043:SF3">
    <property type="entry name" value="NEPHROCYSTIN-4"/>
    <property type="match status" value="1"/>
</dbReference>
<dbReference type="EMBL" id="AFYH01000795">
    <property type="status" value="NOT_ANNOTATED_CDS"/>
    <property type="molecule type" value="Genomic_DNA"/>
</dbReference>
<dbReference type="Ensembl" id="ENSLACT00000021901.1">
    <property type="protein sequence ID" value="ENSLACP00000021760.1"/>
    <property type="gene ID" value="ENSLACG00000019123.1"/>
</dbReference>
<dbReference type="FunCoup" id="H3BIN9">
    <property type="interactions" value="744"/>
</dbReference>
<dbReference type="GO" id="GO:0090090">
    <property type="term" value="P:negative regulation of canonical Wnt signaling pathway"/>
    <property type="evidence" value="ECO:0007669"/>
    <property type="project" value="InterPro"/>
</dbReference>
<dbReference type="STRING" id="7897.ENSLACP00000021760"/>
<evidence type="ECO:0000313" key="9">
    <source>
        <dbReference type="Proteomes" id="UP000008672"/>
    </source>
</evidence>
<dbReference type="EMBL" id="AFYH01000789">
    <property type="status" value="NOT_ANNOTATED_CDS"/>
    <property type="molecule type" value="Genomic_DNA"/>
</dbReference>
<dbReference type="CDD" id="cd22239">
    <property type="entry name" value="NPHP4"/>
    <property type="match status" value="1"/>
</dbReference>
<dbReference type="EMBL" id="AFYH01000793">
    <property type="status" value="NOT_ANNOTATED_CDS"/>
    <property type="molecule type" value="Genomic_DNA"/>
</dbReference>
<dbReference type="EMBL" id="AFYH01000787">
    <property type="status" value="NOT_ANNOTATED_CDS"/>
    <property type="molecule type" value="Genomic_DNA"/>
</dbReference>
<feature type="region of interest" description="Disordered" evidence="1">
    <location>
        <begin position="227"/>
        <end position="280"/>
    </location>
</feature>
<dbReference type="EMBL" id="AFYH01000794">
    <property type="status" value="NOT_ANNOTATED_CDS"/>
    <property type="molecule type" value="Genomic_DNA"/>
</dbReference>
<evidence type="ECO:0000259" key="6">
    <source>
        <dbReference type="Pfam" id="PF26189"/>
    </source>
</evidence>
<evidence type="ECO:0000256" key="1">
    <source>
        <dbReference type="SAM" id="MobiDB-lite"/>
    </source>
</evidence>
<dbReference type="eggNOG" id="ENOG502QUNP">
    <property type="taxonomic scope" value="Eukaryota"/>
</dbReference>
<dbReference type="GO" id="GO:0036064">
    <property type="term" value="C:ciliary basal body"/>
    <property type="evidence" value="ECO:0007669"/>
    <property type="project" value="TreeGrafter"/>
</dbReference>
<proteinExistence type="predicted"/>
<dbReference type="GO" id="GO:0097546">
    <property type="term" value="C:ciliary base"/>
    <property type="evidence" value="ECO:0007669"/>
    <property type="project" value="TreeGrafter"/>
</dbReference>
<sequence length="1207" mass="134621">DALRNPQLLKTFKCSLDKLSISLYPSLEKFEDELVQLLNTDRLRKNDSSPDGNVVTIQERRLHVGVHNGWGFVQKPQVAVLVPEAEVTKGRTGSFNRKSGSPLKTSSSLKETLVHRSRLQLNEVVNHPAFALVFRLEYVFSAPIGVDGKMSSTASLAKAAYMHTIRWVAWNPITGSGSTEVTLPLQGGPLPNPSNVLVYKSPSSEMSSPEVQQVESGVVHFRFSSRLDRPSSPALPAAGETQRLRKSRSPSPPPSPPPPPKNTPSKLALFTTQGSPQGPGLSVSQLAASPRYPTIGHSTAVLVLFSTASSSQSLEVPLASCITHLEADLNTTPLSSLSLGFKILPLAFHHFALTVQDTPHWKAGQIMTSRLTRATLAQLYSSGFPEILDCNNEPAEVRNPADPVNFNPQREEADFLQSNEIILQFLAFSRVHQEGLLEEWPKAVYFTFQFYRFPPVTTERLILLNSEKSRAKAGDSAPCILVHANKDGSINIGDPGLQLKYMVDPSFLKAGEQRWFVRYLAIQTMQIDIWDAESLLLIGSAAVELKHLLRQGQTAVQVSHELEVITTEYTQDLMALSGDVTKQGTIKPIGVSTIAKGRLHLRLGNVGHLSDQRLKEPASLPPPRSRIVAPHDGTSGFKGGSLSSYNSGTVKKAARAQRLADVDSELAAVLFSRMKEANSVLLHTNREADTIRRRKVERMMAVRHYESQENTSSEKPHILARHTERIQHARDLQIIESYRERIKSESIASMLGQAITTNYTVYATLGTAEFFEFALKNPYNVQQTVTITSGDPELSVIVDAREWRYFKELTNTLTPLEEDMFHLQGNELRPQLYLRPKEVIHIPFKYQSFTADHTVIAQGPADMRLGKKTNVVQHHQPNTVVSKRIKVSFNAEDEKPVAILQVSVESQPHVIDQTFRFYHPELTFLKKSIRLPPWHALPGASVGLSNGELEIYARCSDPNIICETKRMGLGEPQDIFLKVPGGRSPNVKKFFVTIYTDPWLAVPIQIWQFYIHALQRVDISCVTGQLTQVSLVLRGTQAVRKVKGYTSHPHELQVDPAGVFVLPPNAVQDLHLSVRPQKAGSKFIYLNVVDVDYCQLVASWLVCVSSRQPLISKAFEITLPVRGGKGSNKRITYTNPYPTRRAYFLRTNRPDLLQFKEDSFEISGAETYTIGLRFAPSQNTGMEEILIYINDQEDKNEETFCVKVIYQ</sequence>
<keyword evidence="9" id="KW-1185">Reference proteome</keyword>
<dbReference type="PANTHER" id="PTHR31043">
    <property type="entry name" value="NEPHROCYSTIN-4"/>
    <property type="match status" value="1"/>
</dbReference>
<organism evidence="8 9">
    <name type="scientific">Latimeria chalumnae</name>
    <name type="common">Coelacanth</name>
    <dbReference type="NCBI Taxonomy" id="7897"/>
    <lineage>
        <taxon>Eukaryota</taxon>
        <taxon>Metazoa</taxon>
        <taxon>Chordata</taxon>
        <taxon>Craniata</taxon>
        <taxon>Vertebrata</taxon>
        <taxon>Euteleostomi</taxon>
        <taxon>Coelacanthiformes</taxon>
        <taxon>Coelacanthidae</taxon>
        <taxon>Latimeria</taxon>
    </lineage>
</organism>
<dbReference type="OMA" id="FLLEYTF"/>
<feature type="compositionally biased region" description="Pro residues" evidence="1">
    <location>
        <begin position="250"/>
        <end position="262"/>
    </location>
</feature>
<dbReference type="InterPro" id="IPR058765">
    <property type="entry name" value="NPHP4_C2-like"/>
</dbReference>
<dbReference type="Pfam" id="PF26187">
    <property type="entry name" value="Ig_NPHP4_4th"/>
    <property type="match status" value="1"/>
</dbReference>
<dbReference type="InterPro" id="IPR058688">
    <property type="entry name" value="Ig_NPHP4_2nd"/>
</dbReference>